<protein>
    <submittedName>
        <fullName evidence="2">Uncharacterized protein</fullName>
    </submittedName>
</protein>
<organism evidence="2 3">
    <name type="scientific">Nephila pilipes</name>
    <name type="common">Giant wood spider</name>
    <name type="synonym">Nephila maculata</name>
    <dbReference type="NCBI Taxonomy" id="299642"/>
    <lineage>
        <taxon>Eukaryota</taxon>
        <taxon>Metazoa</taxon>
        <taxon>Ecdysozoa</taxon>
        <taxon>Arthropoda</taxon>
        <taxon>Chelicerata</taxon>
        <taxon>Arachnida</taxon>
        <taxon>Araneae</taxon>
        <taxon>Araneomorphae</taxon>
        <taxon>Entelegynae</taxon>
        <taxon>Araneoidea</taxon>
        <taxon>Nephilidae</taxon>
        <taxon>Nephila</taxon>
    </lineage>
</organism>
<feature type="region of interest" description="Disordered" evidence="1">
    <location>
        <begin position="31"/>
        <end position="61"/>
    </location>
</feature>
<dbReference type="EMBL" id="BMAW01091579">
    <property type="protein sequence ID" value="GFS50649.1"/>
    <property type="molecule type" value="Genomic_DNA"/>
</dbReference>
<sequence length="96" mass="10855">MDMNQCRVQYRKKLASDLLLSTTAYEALREKSQMYGHESPSNEDDVHVASEEETENPSVSTEALVELLSTESSNENGTQSFSSAVIRWFECSIWNS</sequence>
<proteinExistence type="predicted"/>
<evidence type="ECO:0000313" key="3">
    <source>
        <dbReference type="Proteomes" id="UP000887013"/>
    </source>
</evidence>
<evidence type="ECO:0000256" key="1">
    <source>
        <dbReference type="SAM" id="MobiDB-lite"/>
    </source>
</evidence>
<dbReference type="Proteomes" id="UP000887013">
    <property type="component" value="Unassembled WGS sequence"/>
</dbReference>
<comment type="caution">
    <text evidence="2">The sequence shown here is derived from an EMBL/GenBank/DDBJ whole genome shotgun (WGS) entry which is preliminary data.</text>
</comment>
<accession>A0A8X6KI56</accession>
<gene>
    <name evidence="2" type="ORF">NPIL_247781</name>
</gene>
<name>A0A8X6KI56_NEPPI</name>
<evidence type="ECO:0000313" key="2">
    <source>
        <dbReference type="EMBL" id="GFS50649.1"/>
    </source>
</evidence>
<reference evidence="2" key="1">
    <citation type="submission" date="2020-08" db="EMBL/GenBank/DDBJ databases">
        <title>Multicomponent nature underlies the extraordinary mechanical properties of spider dragline silk.</title>
        <authorList>
            <person name="Kono N."/>
            <person name="Nakamura H."/>
            <person name="Mori M."/>
            <person name="Yoshida Y."/>
            <person name="Ohtoshi R."/>
            <person name="Malay A.D."/>
            <person name="Moran D.A.P."/>
            <person name="Tomita M."/>
            <person name="Numata K."/>
            <person name="Arakawa K."/>
        </authorList>
    </citation>
    <scope>NUCLEOTIDE SEQUENCE</scope>
</reference>
<dbReference type="AlphaFoldDB" id="A0A8X6KI56"/>
<keyword evidence="3" id="KW-1185">Reference proteome</keyword>